<dbReference type="OrthoDB" id="2081819at2"/>
<dbReference type="EMBL" id="FWWY01000001">
    <property type="protein sequence ID" value="SMC01808.1"/>
    <property type="molecule type" value="Genomic_DNA"/>
</dbReference>
<protein>
    <submittedName>
        <fullName evidence="1">Uncharacterized protein</fullName>
    </submittedName>
</protein>
<gene>
    <name evidence="1" type="ORF">SAMN00768000_0100</name>
</gene>
<proteinExistence type="predicted"/>
<reference evidence="2" key="1">
    <citation type="submission" date="2017-04" db="EMBL/GenBank/DDBJ databases">
        <authorList>
            <person name="Varghese N."/>
            <person name="Submissions S."/>
        </authorList>
    </citation>
    <scope>NUCLEOTIDE SEQUENCE [LARGE SCALE GENOMIC DNA]</scope>
    <source>
        <strain evidence="2">DSM 9293</strain>
    </source>
</reference>
<dbReference type="InterPro" id="IPR043502">
    <property type="entry name" value="DNA/RNA_pol_sf"/>
</dbReference>
<name>A0A1W1W6A0_SULTA</name>
<sequence length="363" mass="44114">MIIYWYLGHIVRSGHILQEPYIVVRDHVVFDVDRQGWDLGIHPNMPVEEIKWHYPQAKWIPWRSEDYQQTYNHLSSWLEQHTISYRLEDVREGYWQQSEIRYDEWRQLIKELVPRWALRIRMGISIHPLLSRWISLYGEKYPQWVERWQEDAQIAYVLPSQNTERMWEEIPLKWFSHLPVRTIQEWKRRGWEKVGDVPYVHQFLQEQKNSFSLAFHKSREPIRVTMGFEEPLQQGFLELIRYLAEKVGETLQKNHQGSRYFRIIWQDDQGIEVRERKWPLPTQNIQQVVTRFLSLVLRLPSAYLERVTLEAHHPEALNSDQLMWWASVPAHHTEMVHGLSPISRRDQLLQYWDPWRRTVAGKN</sequence>
<dbReference type="Proteomes" id="UP000192660">
    <property type="component" value="Unassembled WGS sequence"/>
</dbReference>
<dbReference type="SUPFAM" id="SSF56672">
    <property type="entry name" value="DNA/RNA polymerases"/>
    <property type="match status" value="1"/>
</dbReference>
<evidence type="ECO:0000313" key="1">
    <source>
        <dbReference type="EMBL" id="SMC01808.1"/>
    </source>
</evidence>
<organism evidence="1 2">
    <name type="scientific">Sulfobacillus thermosulfidooxidans (strain DSM 9293 / VKM B-1269 / AT-1)</name>
    <dbReference type="NCBI Taxonomy" id="929705"/>
    <lineage>
        <taxon>Bacteria</taxon>
        <taxon>Bacillati</taxon>
        <taxon>Bacillota</taxon>
        <taxon>Clostridia</taxon>
        <taxon>Eubacteriales</taxon>
        <taxon>Clostridiales Family XVII. Incertae Sedis</taxon>
        <taxon>Sulfobacillus</taxon>
    </lineage>
</organism>
<keyword evidence="2" id="KW-1185">Reference proteome</keyword>
<dbReference type="STRING" id="28034.BFX07_08360"/>
<dbReference type="RefSeq" id="WP_020374481.1">
    <property type="nucleotide sequence ID" value="NZ_FWWY01000001.1"/>
</dbReference>
<dbReference type="AlphaFoldDB" id="A0A1W1W6A0"/>
<evidence type="ECO:0000313" key="2">
    <source>
        <dbReference type="Proteomes" id="UP000192660"/>
    </source>
</evidence>
<accession>A0A1W1W6A0</accession>